<sequence length="336" mass="36203">MGTRLGKQTIRLDSKPVIQSWASIVGAKEGHGPLGRFFDEIVEDEYFGEESFEKAESKFLRETLSKILMKGKVSTGDIQYIFAGDLLNQCIAANFGLRESEIPFFGLYGACSTMAESLTLGSLMVEGGFAERCVCITSSHFCSAEKQFRFPLEFGNQRPPTAQWTVTGAGGVMVGKAGDGPRVVHVTTGKIVDMGITDANDMGSAMAPAACDTITAHFRETGLPLNYYELIVTGDLGIHGKNLCLRLLEENGITVKDFFDDCGVMIYDQQKQKTDCGGSGCACSAVVLAGYILEKLSRRELNRVLFVGTGALHSPISVQQGESIPAIAHAVGIEMV</sequence>
<dbReference type="NCBIfam" id="NF006160">
    <property type="entry name" value="PRK08304.1"/>
    <property type="match status" value="1"/>
</dbReference>
<reference evidence="1 2" key="1">
    <citation type="submission" date="2016-02" db="EMBL/GenBank/DDBJ databases">
        <title>Comparison of Clostridium stercorarium subspecies using comparative genomics and transcriptomics.</title>
        <authorList>
            <person name="Schellenberg J."/>
            <person name="Thallinger G."/>
            <person name="Levin D.B."/>
            <person name="Zhang X."/>
            <person name="Alvare G."/>
            <person name="Fristensky B."/>
            <person name="Sparling R."/>
        </authorList>
    </citation>
    <scope>NUCLEOTIDE SEQUENCE [LARGE SCALE GENOMIC DNA]</scope>
    <source>
        <strain evidence="1 2">DSM 2910</strain>
    </source>
</reference>
<dbReference type="RefSeq" id="WP_015360043.1">
    <property type="nucleotide sequence ID" value="NZ_CP014672.1"/>
</dbReference>
<dbReference type="EMBL" id="CP014672">
    <property type="protein sequence ID" value="ANW99622.1"/>
    <property type="molecule type" value="Genomic_DNA"/>
</dbReference>
<evidence type="ECO:0000313" key="2">
    <source>
        <dbReference type="Proteomes" id="UP000092971"/>
    </source>
</evidence>
<dbReference type="NCBIfam" id="TIGR02845">
    <property type="entry name" value="spore_V_AD"/>
    <property type="match status" value="1"/>
</dbReference>
<dbReference type="GO" id="GO:0016746">
    <property type="term" value="F:acyltransferase activity"/>
    <property type="evidence" value="ECO:0007669"/>
    <property type="project" value="InterPro"/>
</dbReference>
<accession>A0A1B1YFS6</accession>
<dbReference type="SUPFAM" id="SSF53901">
    <property type="entry name" value="Thiolase-like"/>
    <property type="match status" value="1"/>
</dbReference>
<dbReference type="InterPro" id="IPR016039">
    <property type="entry name" value="Thiolase-like"/>
</dbReference>
<dbReference type="Gene3D" id="3.40.47.40">
    <property type="entry name" value="Stage V sporulation protein AD"/>
    <property type="match status" value="1"/>
</dbReference>
<dbReference type="OrthoDB" id="9770068at2"/>
<proteinExistence type="predicted"/>
<dbReference type="PIRSF" id="PIRSF011570">
    <property type="entry name" value="SpoVAD"/>
    <property type="match status" value="1"/>
</dbReference>
<dbReference type="Pfam" id="PF07451">
    <property type="entry name" value="SpoVAD"/>
    <property type="match status" value="1"/>
</dbReference>
<name>A0A1B1YFS6_THEST</name>
<organism evidence="1 2">
    <name type="scientific">Thermoclostridium stercorarium subsp. thermolacticum DSM 2910</name>
    <dbReference type="NCBI Taxonomy" id="1121336"/>
    <lineage>
        <taxon>Bacteria</taxon>
        <taxon>Bacillati</taxon>
        <taxon>Bacillota</taxon>
        <taxon>Clostridia</taxon>
        <taxon>Eubacteriales</taxon>
        <taxon>Oscillospiraceae</taxon>
        <taxon>Thermoclostridium</taxon>
    </lineage>
</organism>
<gene>
    <name evidence="1" type="ORF">CSTERTH_11540</name>
</gene>
<dbReference type="AlphaFoldDB" id="A0A1B1YFS6"/>
<dbReference type="InterPro" id="IPR038369">
    <property type="entry name" value="SpoVAD_sf"/>
</dbReference>
<evidence type="ECO:0000313" key="1">
    <source>
        <dbReference type="EMBL" id="ANW99622.1"/>
    </source>
</evidence>
<dbReference type="InterPro" id="IPR010894">
    <property type="entry name" value="SpoVAD"/>
</dbReference>
<dbReference type="Proteomes" id="UP000092971">
    <property type="component" value="Chromosome"/>
</dbReference>
<protein>
    <submittedName>
        <fullName evidence="1">Stage V sporulation protein AD</fullName>
    </submittedName>
</protein>